<protein>
    <submittedName>
        <fullName evidence="2">Uncharacterized protein</fullName>
    </submittedName>
</protein>
<evidence type="ECO:0000313" key="2">
    <source>
        <dbReference type="EMBL" id="MEM5537521.1"/>
    </source>
</evidence>
<comment type="caution">
    <text evidence="2">The sequence shown here is derived from an EMBL/GenBank/DDBJ whole genome shotgun (WGS) entry which is preliminary data.</text>
</comment>
<accession>A0ABU9TUY5</accession>
<proteinExistence type="predicted"/>
<keyword evidence="3" id="KW-1185">Reference proteome</keyword>
<keyword evidence="1" id="KW-0175">Coiled coil</keyword>
<feature type="coiled-coil region" evidence="1">
    <location>
        <begin position="268"/>
        <end position="295"/>
    </location>
</feature>
<dbReference type="RefSeq" id="WP_342854849.1">
    <property type="nucleotide sequence ID" value="NZ_JBBMRA010000015.1"/>
</dbReference>
<dbReference type="EMBL" id="JBBMRA010000015">
    <property type="protein sequence ID" value="MEM5537521.1"/>
    <property type="molecule type" value="Genomic_DNA"/>
</dbReference>
<evidence type="ECO:0000313" key="3">
    <source>
        <dbReference type="Proteomes" id="UP001449225"/>
    </source>
</evidence>
<dbReference type="Proteomes" id="UP001449225">
    <property type="component" value="Unassembled WGS sequence"/>
</dbReference>
<name>A0ABU9TUY5_9GAMM</name>
<evidence type="ECO:0000256" key="1">
    <source>
        <dbReference type="SAM" id="Coils"/>
    </source>
</evidence>
<sequence length="391" mass="45374">MTIIMNGVLTFVLTIMLACTSLYSSATEHETDALKEIMTSLENAYGQYSNRNREPISVPETIISQYQALTSTPDPSPEKLDAFIRETEQNIANFHTAAEFQHKSDNMIYVYEMRLLKRGIKYELPDTVLAIDNTYFDIIENPAFTGADILAYEKRYYAAMQDHTKDIFKVLDDVSKLYDIGHVLSRRVNELSETERSDINESITEFDATVNESRQLLKNKKWSLASSNIQLGITLGNHLDVKIGRILDNRHNQKKALVERHHRLKAEWETLNSHIEKLTDKIDRYEDKLDSSCTQTIVDYSCADSCPKIRKLDVIFKYYKDEPDFQCLSQCSHEERQAQADYDRETEDCENYQHRIIAKANDLIEEKNNLSYRYNQILDELRSIESNLSTE</sequence>
<gene>
    <name evidence="2" type="ORF">WNY58_14115</name>
</gene>
<reference evidence="2 3" key="1">
    <citation type="submission" date="2024-03" db="EMBL/GenBank/DDBJ databases">
        <title>Community enrichment and isolation of bacterial strains for fucoidan degradation.</title>
        <authorList>
            <person name="Sichert A."/>
        </authorList>
    </citation>
    <scope>NUCLEOTIDE SEQUENCE [LARGE SCALE GENOMIC DNA]</scope>
    <source>
        <strain evidence="2 3">AS76</strain>
    </source>
</reference>
<organism evidence="2 3">
    <name type="scientific">Neptuniibacter pectenicola</name>
    <dbReference type="NCBI Taxonomy" id="1806669"/>
    <lineage>
        <taxon>Bacteria</taxon>
        <taxon>Pseudomonadati</taxon>
        <taxon>Pseudomonadota</taxon>
        <taxon>Gammaproteobacteria</taxon>
        <taxon>Oceanospirillales</taxon>
        <taxon>Oceanospirillaceae</taxon>
        <taxon>Neptuniibacter</taxon>
    </lineage>
</organism>